<feature type="coiled-coil region" evidence="6">
    <location>
        <begin position="173"/>
        <end position="204"/>
    </location>
</feature>
<dbReference type="SUPFAM" id="SSF47384">
    <property type="entry name" value="Homodimeric domain of signal transducing histidine kinase"/>
    <property type="match status" value="1"/>
</dbReference>
<name>A0AA96X187_LEPBY</name>
<evidence type="ECO:0000259" key="7">
    <source>
        <dbReference type="PROSITE" id="PS50109"/>
    </source>
</evidence>
<reference evidence="9" key="2">
    <citation type="submission" date="2023-07" db="EMBL/GenBank/DDBJ databases">
        <authorList>
            <person name="Bai X.-H."/>
            <person name="Wang H.-H."/>
            <person name="Wang J."/>
            <person name="Ma M.-Y."/>
            <person name="Hu H.-H."/>
            <person name="Song Z.-L."/>
            <person name="Ma H.-G."/>
            <person name="Fan Y."/>
            <person name="Du C.-Y."/>
            <person name="Xu J.-C."/>
        </authorList>
    </citation>
    <scope>NUCLEOTIDE SEQUENCE</scope>
    <source>
        <strain evidence="9">CZ1</strain>
    </source>
</reference>
<dbReference type="InterPro" id="IPR000700">
    <property type="entry name" value="PAS-assoc_C"/>
</dbReference>
<dbReference type="InterPro" id="IPR000014">
    <property type="entry name" value="PAS"/>
</dbReference>
<dbReference type="CDD" id="cd00130">
    <property type="entry name" value="PAS"/>
    <property type="match status" value="1"/>
</dbReference>
<dbReference type="NCBIfam" id="TIGR00229">
    <property type="entry name" value="sensory_box"/>
    <property type="match status" value="1"/>
</dbReference>
<dbReference type="InterPro" id="IPR035965">
    <property type="entry name" value="PAS-like_dom_sf"/>
</dbReference>
<dbReference type="CDD" id="cd00082">
    <property type="entry name" value="HisKA"/>
    <property type="match status" value="1"/>
</dbReference>
<keyword evidence="3" id="KW-0597">Phosphoprotein</keyword>
<evidence type="ECO:0000256" key="6">
    <source>
        <dbReference type="SAM" id="Coils"/>
    </source>
</evidence>
<keyword evidence="4" id="KW-0418">Kinase</keyword>
<dbReference type="InterPro" id="IPR013656">
    <property type="entry name" value="PAS_4"/>
</dbReference>
<dbReference type="PRINTS" id="PR00344">
    <property type="entry name" value="BCTRLSENSOR"/>
</dbReference>
<dbReference type="Pfam" id="PF02518">
    <property type="entry name" value="HATPase_c"/>
    <property type="match status" value="1"/>
</dbReference>
<dbReference type="PROSITE" id="PS50109">
    <property type="entry name" value="HIS_KIN"/>
    <property type="match status" value="1"/>
</dbReference>
<dbReference type="InterPro" id="IPR036890">
    <property type="entry name" value="HATPase_C_sf"/>
</dbReference>
<accession>A0AA96X187</accession>
<proteinExistence type="predicted"/>
<evidence type="ECO:0000256" key="4">
    <source>
        <dbReference type="ARBA" id="ARBA00022777"/>
    </source>
</evidence>
<dbReference type="SUPFAM" id="SSF55874">
    <property type="entry name" value="ATPase domain of HSP90 chaperone/DNA topoisomerase II/histidine kinase"/>
    <property type="match status" value="1"/>
</dbReference>
<gene>
    <name evidence="9" type="ORF">Q2T42_14985</name>
</gene>
<keyword evidence="6" id="KW-0175">Coiled coil</keyword>
<sequence>MMDKASIPAISRNEAVAYLEQELNQARAEIEILKQAQAQEKQQREQIELDLRASQQMLQLVMDTLPEAIFWKDRKSVYLGCNQNFADDAGLNSPEEIIGKTDFDLPWKREETEFYRECDRRVMLSGKAELGITEPQFNSEGKQTWLETNKAPLHDGHGRIIGILGTYQDITERKQAEIALQELNQKLELQTIELTAALEQLQQSQLQLIQREKMSALGNLIAGIAHEINNPVGFLSGNLQPAKEYVKELFELLDLYQEAIPHPGQAIKGKIDIIDLDYLREDLPKLLQSMQEGIKRIASISISLRTFSRSDTEHRVPFQLHEGLESTLLILKHRLKANDQRPAIQITQNYGEIPPILCFPGQLNQVFMNLLANAIDALDDSNQGKGFLEIQEQPNRITITTQLSADQQSAIIKIQDNGIGMSQDIKHKVFDNLFTTKGVGKGTGLGLAIARQIIVEKHGGKIEFDSELGQGTEFVIEIPVAMV</sequence>
<dbReference type="InterPro" id="IPR004358">
    <property type="entry name" value="Sig_transdc_His_kin-like_C"/>
</dbReference>
<evidence type="ECO:0000256" key="1">
    <source>
        <dbReference type="ARBA" id="ARBA00000085"/>
    </source>
</evidence>
<organism evidence="9">
    <name type="scientific">Leptolyngbya boryana CZ1</name>
    <dbReference type="NCBI Taxonomy" id="3060204"/>
    <lineage>
        <taxon>Bacteria</taxon>
        <taxon>Bacillati</taxon>
        <taxon>Cyanobacteriota</taxon>
        <taxon>Cyanophyceae</taxon>
        <taxon>Leptolyngbyales</taxon>
        <taxon>Leptolyngbyaceae</taxon>
        <taxon>Leptolyngbya group</taxon>
        <taxon>Leptolyngbya</taxon>
    </lineage>
</organism>
<dbReference type="EMBL" id="CP130144">
    <property type="protein sequence ID" value="WNZ49127.1"/>
    <property type="molecule type" value="Genomic_DNA"/>
</dbReference>
<feature type="domain" description="Histidine kinase" evidence="7">
    <location>
        <begin position="223"/>
        <end position="482"/>
    </location>
</feature>
<dbReference type="GO" id="GO:0005524">
    <property type="term" value="F:ATP binding"/>
    <property type="evidence" value="ECO:0007669"/>
    <property type="project" value="UniProtKB-KW"/>
</dbReference>
<dbReference type="GO" id="GO:0000155">
    <property type="term" value="F:phosphorelay sensor kinase activity"/>
    <property type="evidence" value="ECO:0007669"/>
    <property type="project" value="InterPro"/>
</dbReference>
<dbReference type="Gene3D" id="1.10.287.130">
    <property type="match status" value="1"/>
</dbReference>
<feature type="coiled-coil region" evidence="6">
    <location>
        <begin position="16"/>
        <end position="50"/>
    </location>
</feature>
<dbReference type="RefSeq" id="WP_316429054.1">
    <property type="nucleotide sequence ID" value="NZ_CP130144.1"/>
</dbReference>
<keyword evidence="4" id="KW-0808">Transferase</keyword>
<dbReference type="SUPFAM" id="SSF55785">
    <property type="entry name" value="PYP-like sensor domain (PAS domain)"/>
    <property type="match status" value="1"/>
</dbReference>
<dbReference type="AlphaFoldDB" id="A0AA96X187"/>
<evidence type="ECO:0000256" key="2">
    <source>
        <dbReference type="ARBA" id="ARBA00012438"/>
    </source>
</evidence>
<comment type="catalytic activity">
    <reaction evidence="1">
        <text>ATP + protein L-histidine = ADP + protein N-phospho-L-histidine.</text>
        <dbReference type="EC" id="2.7.13.3"/>
    </reaction>
</comment>
<keyword evidence="9" id="KW-0067">ATP-binding</keyword>
<dbReference type="Gene3D" id="3.30.565.10">
    <property type="entry name" value="Histidine kinase-like ATPase, C-terminal domain"/>
    <property type="match status" value="1"/>
</dbReference>
<protein>
    <recommendedName>
        <fullName evidence="2">histidine kinase</fullName>
        <ecNumber evidence="2">2.7.13.3</ecNumber>
    </recommendedName>
</protein>
<keyword evidence="9" id="KW-0547">Nucleotide-binding</keyword>
<dbReference type="Pfam" id="PF08448">
    <property type="entry name" value="PAS_4"/>
    <property type="match status" value="1"/>
</dbReference>
<feature type="domain" description="PAC" evidence="8">
    <location>
        <begin position="126"/>
        <end position="182"/>
    </location>
</feature>
<dbReference type="InterPro" id="IPR005467">
    <property type="entry name" value="His_kinase_dom"/>
</dbReference>
<dbReference type="InterPro" id="IPR036097">
    <property type="entry name" value="HisK_dim/P_sf"/>
</dbReference>
<dbReference type="SMART" id="SM00387">
    <property type="entry name" value="HATPase_c"/>
    <property type="match status" value="1"/>
</dbReference>
<dbReference type="PANTHER" id="PTHR43065:SF50">
    <property type="entry name" value="HISTIDINE KINASE"/>
    <property type="match status" value="1"/>
</dbReference>
<evidence type="ECO:0000256" key="3">
    <source>
        <dbReference type="ARBA" id="ARBA00022553"/>
    </source>
</evidence>
<reference evidence="9" key="1">
    <citation type="journal article" date="2023" name="Plants (Basel)">
        <title>Genomic Analysis of Leptolyngbya boryana CZ1 Reveals Efficient Carbon Fixation Modules.</title>
        <authorList>
            <person name="Bai X."/>
            <person name="Wang H."/>
            <person name="Cheng W."/>
            <person name="Wang J."/>
            <person name="Ma M."/>
            <person name="Hu H."/>
            <person name="Song Z."/>
            <person name="Ma H."/>
            <person name="Fan Y."/>
            <person name="Du C."/>
            <person name="Xu J."/>
        </authorList>
    </citation>
    <scope>NUCLEOTIDE SEQUENCE</scope>
    <source>
        <strain evidence="9">CZ1</strain>
    </source>
</reference>
<dbReference type="PANTHER" id="PTHR43065">
    <property type="entry name" value="SENSOR HISTIDINE KINASE"/>
    <property type="match status" value="1"/>
</dbReference>
<evidence type="ECO:0000259" key="8">
    <source>
        <dbReference type="PROSITE" id="PS50113"/>
    </source>
</evidence>
<dbReference type="InterPro" id="IPR003594">
    <property type="entry name" value="HATPase_dom"/>
</dbReference>
<evidence type="ECO:0000313" key="9">
    <source>
        <dbReference type="EMBL" id="WNZ49127.1"/>
    </source>
</evidence>
<evidence type="ECO:0000256" key="5">
    <source>
        <dbReference type="ARBA" id="ARBA00023012"/>
    </source>
</evidence>
<dbReference type="EC" id="2.7.13.3" evidence="2"/>
<keyword evidence="5" id="KW-0902">Two-component regulatory system</keyword>
<dbReference type="Gene3D" id="3.30.450.20">
    <property type="entry name" value="PAS domain"/>
    <property type="match status" value="1"/>
</dbReference>
<dbReference type="PROSITE" id="PS50113">
    <property type="entry name" value="PAC"/>
    <property type="match status" value="1"/>
</dbReference>
<dbReference type="InterPro" id="IPR003661">
    <property type="entry name" value="HisK_dim/P_dom"/>
</dbReference>